<gene>
    <name evidence="2" type="ORF">SD1D_1889</name>
</gene>
<feature type="transmembrane region" description="Helical" evidence="1">
    <location>
        <begin position="193"/>
        <end position="211"/>
    </location>
</feature>
<dbReference type="GO" id="GO:0022857">
    <property type="term" value="F:transmembrane transporter activity"/>
    <property type="evidence" value="ECO:0007669"/>
    <property type="project" value="InterPro"/>
</dbReference>
<feature type="transmembrane region" description="Helical" evidence="1">
    <location>
        <begin position="15"/>
        <end position="40"/>
    </location>
</feature>
<evidence type="ECO:0000313" key="3">
    <source>
        <dbReference type="Proteomes" id="UP000196053"/>
    </source>
</evidence>
<organism evidence="2 3">
    <name type="scientific">Herbinix luporum</name>
    <dbReference type="NCBI Taxonomy" id="1679721"/>
    <lineage>
        <taxon>Bacteria</taxon>
        <taxon>Bacillati</taxon>
        <taxon>Bacillota</taxon>
        <taxon>Clostridia</taxon>
        <taxon>Lachnospirales</taxon>
        <taxon>Lachnospiraceae</taxon>
        <taxon>Herbinix</taxon>
    </lineage>
</organism>
<evidence type="ECO:0008006" key="4">
    <source>
        <dbReference type="Google" id="ProtNLM"/>
    </source>
</evidence>
<dbReference type="Gene3D" id="1.10.1760.20">
    <property type="match status" value="1"/>
</dbReference>
<reference evidence="3" key="1">
    <citation type="submission" date="2015-09" db="EMBL/GenBank/DDBJ databases">
        <authorList>
            <person name="Wibberg D."/>
        </authorList>
    </citation>
    <scope>NUCLEOTIDE SEQUENCE [LARGE SCALE GENOMIC DNA]</scope>
    <source>
        <strain evidence="3">SD1D</strain>
    </source>
</reference>
<dbReference type="RefSeq" id="WP_058258674.1">
    <property type="nucleotide sequence ID" value="NZ_LN879430.1"/>
</dbReference>
<feature type="transmembrane region" description="Helical" evidence="1">
    <location>
        <begin position="134"/>
        <end position="162"/>
    </location>
</feature>
<keyword evidence="3" id="KW-1185">Reference proteome</keyword>
<keyword evidence="1" id="KW-0812">Transmembrane</keyword>
<keyword evidence="1" id="KW-1133">Transmembrane helix</keyword>
<proteinExistence type="predicted"/>
<feature type="transmembrane region" description="Helical" evidence="1">
    <location>
        <begin position="102"/>
        <end position="122"/>
    </location>
</feature>
<feature type="transmembrane region" description="Helical" evidence="1">
    <location>
        <begin position="61"/>
        <end position="82"/>
    </location>
</feature>
<dbReference type="Proteomes" id="UP000196053">
    <property type="component" value="Chromosome I"/>
</dbReference>
<evidence type="ECO:0000313" key="2">
    <source>
        <dbReference type="EMBL" id="CUH93429.1"/>
    </source>
</evidence>
<dbReference type="AlphaFoldDB" id="A0A0K8J7J6"/>
<dbReference type="KEGG" id="hsd:SD1D_1889"/>
<accession>A0A0K8J7J6</accession>
<dbReference type="Pfam" id="PF12822">
    <property type="entry name" value="ECF_trnsprt"/>
    <property type="match status" value="1"/>
</dbReference>
<sequence>MYTTDTSSIKTKQLVILSMFSAIIILMAATPIGFIHLGFVKATIIHIPVTVGSIILGPKMGAMLGFVFGASSLITNTISPVISSFVFSPLIPVPGTSSGSPWALLICFIPRILVGVIPWYVYRLLNKLVKDIRLNIISLAVAAVAGSATNTLLVTHLIYFLFKKEYAIARGVAENAVYKVITSIIIGNGIPEAVVAAIVTTLVCKTLFVVLNKNQ</sequence>
<dbReference type="EMBL" id="LN879430">
    <property type="protein sequence ID" value="CUH93429.1"/>
    <property type="molecule type" value="Genomic_DNA"/>
</dbReference>
<dbReference type="OrthoDB" id="9813540at2"/>
<evidence type="ECO:0000256" key="1">
    <source>
        <dbReference type="SAM" id="Phobius"/>
    </source>
</evidence>
<dbReference type="InterPro" id="IPR024529">
    <property type="entry name" value="ECF_trnsprt_substrate-spec"/>
</dbReference>
<protein>
    <recommendedName>
        <fullName evidence="4">ECF transporter S component</fullName>
    </recommendedName>
</protein>
<keyword evidence="1" id="KW-0472">Membrane</keyword>
<name>A0A0K8J7J6_9FIRM</name>